<evidence type="ECO:0000313" key="1">
    <source>
        <dbReference type="EMBL" id="CAE0766248.1"/>
    </source>
</evidence>
<accession>A0A7S4BHM8</accession>
<reference evidence="1" key="1">
    <citation type="submission" date="2021-01" db="EMBL/GenBank/DDBJ databases">
        <authorList>
            <person name="Corre E."/>
            <person name="Pelletier E."/>
            <person name="Niang G."/>
            <person name="Scheremetjew M."/>
            <person name="Finn R."/>
            <person name="Kale V."/>
            <person name="Holt S."/>
            <person name="Cochrane G."/>
            <person name="Meng A."/>
            <person name="Brown T."/>
            <person name="Cohen L."/>
        </authorList>
    </citation>
    <scope>NUCLEOTIDE SEQUENCE</scope>
    <source>
        <strain evidence="1">CCMP645</strain>
    </source>
</reference>
<proteinExistence type="predicted"/>
<gene>
    <name evidence="1" type="ORF">PCAR00345_LOCUS18860</name>
</gene>
<organism evidence="1">
    <name type="scientific">Chrysotila carterae</name>
    <name type="common">Marine alga</name>
    <name type="synonym">Syracosphaera carterae</name>
    <dbReference type="NCBI Taxonomy" id="13221"/>
    <lineage>
        <taxon>Eukaryota</taxon>
        <taxon>Haptista</taxon>
        <taxon>Haptophyta</taxon>
        <taxon>Prymnesiophyceae</taxon>
        <taxon>Isochrysidales</taxon>
        <taxon>Isochrysidaceae</taxon>
        <taxon>Chrysotila</taxon>
    </lineage>
</organism>
<dbReference type="AlphaFoldDB" id="A0A7S4BHM8"/>
<dbReference type="EMBL" id="HBIZ01029634">
    <property type="protein sequence ID" value="CAE0766248.1"/>
    <property type="molecule type" value="Transcribed_RNA"/>
</dbReference>
<sequence>MSTLMRANTNGHALTRTQMLAYESSHAHEHARARVRVRASARVLASRLTPDESEPLAGAPLSELKIARPSATRAVNTPGTRAQLRTANLGAHVRARALCHA</sequence>
<name>A0A7S4BHM8_CHRCT</name>
<protein>
    <submittedName>
        <fullName evidence="1">Uncharacterized protein</fullName>
    </submittedName>
</protein>